<reference evidence="2" key="1">
    <citation type="submission" date="2016-10" db="EMBL/GenBank/DDBJ databases">
        <authorList>
            <person name="Varghese N."/>
            <person name="Submissions S."/>
        </authorList>
    </citation>
    <scope>NUCLEOTIDE SEQUENCE [LARGE SCALE GENOMIC DNA]</scope>
    <source>
        <strain evidence="2">CGMCC 1.12041</strain>
    </source>
</reference>
<dbReference type="RefSeq" id="WP_091870729.1">
    <property type="nucleotide sequence ID" value="NZ_FOLD01000002.1"/>
</dbReference>
<dbReference type="AlphaFoldDB" id="A0A1I1EJY2"/>
<name>A0A1I1EJY2_9BURK</name>
<accession>A0A1I1EJY2</accession>
<dbReference type="STRING" id="1164594.SAMN05216204_102151"/>
<proteinExistence type="predicted"/>
<protein>
    <submittedName>
        <fullName evidence="1">Uncharacterized protein</fullName>
    </submittedName>
</protein>
<dbReference type="Proteomes" id="UP000198639">
    <property type="component" value="Unassembled WGS sequence"/>
</dbReference>
<evidence type="ECO:0000313" key="1">
    <source>
        <dbReference type="EMBL" id="SFB87469.1"/>
    </source>
</evidence>
<sequence length="64" mass="6761">MSQTIAFVLPLPVVLALVLLLLGFLALSAVLLSLRQPAPLRCPATPSSDVLADDACTDEEPAFR</sequence>
<keyword evidence="2" id="KW-1185">Reference proteome</keyword>
<dbReference type="EMBL" id="FOLD01000002">
    <property type="protein sequence ID" value="SFB87469.1"/>
    <property type="molecule type" value="Genomic_DNA"/>
</dbReference>
<organism evidence="1 2">
    <name type="scientific">Massilia yuzhufengensis</name>
    <dbReference type="NCBI Taxonomy" id="1164594"/>
    <lineage>
        <taxon>Bacteria</taxon>
        <taxon>Pseudomonadati</taxon>
        <taxon>Pseudomonadota</taxon>
        <taxon>Betaproteobacteria</taxon>
        <taxon>Burkholderiales</taxon>
        <taxon>Oxalobacteraceae</taxon>
        <taxon>Telluria group</taxon>
        <taxon>Massilia</taxon>
    </lineage>
</organism>
<gene>
    <name evidence="1" type="ORF">SAMN05216204_102151</name>
</gene>
<evidence type="ECO:0000313" key="2">
    <source>
        <dbReference type="Proteomes" id="UP000198639"/>
    </source>
</evidence>